<dbReference type="EMBL" id="MU157903">
    <property type="protein sequence ID" value="KAF9524185.1"/>
    <property type="molecule type" value="Genomic_DNA"/>
</dbReference>
<dbReference type="OrthoDB" id="2436145at2759"/>
<keyword evidence="3" id="KW-1185">Reference proteome</keyword>
<sequence>MRAFSLTTVVFSMISAIVASPVLGEGNATSDLSKRGNGNEILYLVTCNGQPHGSIAAYYAHWQDSQTYGAHYPDAVSTSNGGIPPPGSNLRAQYVFPDSRAYATINVVDPGWYQVAGDADNSFGTHFTCRMDNGRQLFSDCFSNYYCQ</sequence>
<dbReference type="Proteomes" id="UP000807306">
    <property type="component" value="Unassembled WGS sequence"/>
</dbReference>
<reference evidence="2" key="1">
    <citation type="submission" date="2020-11" db="EMBL/GenBank/DDBJ databases">
        <authorList>
            <consortium name="DOE Joint Genome Institute"/>
            <person name="Ahrendt S."/>
            <person name="Riley R."/>
            <person name="Andreopoulos W."/>
            <person name="Labutti K."/>
            <person name="Pangilinan J."/>
            <person name="Ruiz-Duenas F.J."/>
            <person name="Barrasa J.M."/>
            <person name="Sanchez-Garcia M."/>
            <person name="Camarero S."/>
            <person name="Miyauchi S."/>
            <person name="Serrano A."/>
            <person name="Linde D."/>
            <person name="Babiker R."/>
            <person name="Drula E."/>
            <person name="Ayuso-Fernandez I."/>
            <person name="Pacheco R."/>
            <person name="Padilla G."/>
            <person name="Ferreira P."/>
            <person name="Barriuso J."/>
            <person name="Kellner H."/>
            <person name="Castanera R."/>
            <person name="Alfaro M."/>
            <person name="Ramirez L."/>
            <person name="Pisabarro A.G."/>
            <person name="Kuo A."/>
            <person name="Tritt A."/>
            <person name="Lipzen A."/>
            <person name="He G."/>
            <person name="Yan M."/>
            <person name="Ng V."/>
            <person name="Cullen D."/>
            <person name="Martin F."/>
            <person name="Rosso M.-N."/>
            <person name="Henrissat B."/>
            <person name="Hibbett D."/>
            <person name="Martinez A.T."/>
            <person name="Grigoriev I.V."/>
        </authorList>
    </citation>
    <scope>NUCLEOTIDE SEQUENCE</scope>
    <source>
        <strain evidence="2">CBS 506.95</strain>
    </source>
</reference>
<proteinExistence type="predicted"/>
<evidence type="ECO:0000256" key="1">
    <source>
        <dbReference type="SAM" id="SignalP"/>
    </source>
</evidence>
<feature type="signal peptide" evidence="1">
    <location>
        <begin position="1"/>
        <end position="19"/>
    </location>
</feature>
<protein>
    <submittedName>
        <fullName evidence="2">Uncharacterized protein</fullName>
    </submittedName>
</protein>
<feature type="chain" id="PRO_5040329337" evidence="1">
    <location>
        <begin position="20"/>
        <end position="148"/>
    </location>
</feature>
<evidence type="ECO:0000313" key="2">
    <source>
        <dbReference type="EMBL" id="KAF9524185.1"/>
    </source>
</evidence>
<comment type="caution">
    <text evidence="2">The sequence shown here is derived from an EMBL/GenBank/DDBJ whole genome shotgun (WGS) entry which is preliminary data.</text>
</comment>
<accession>A0A9P6E813</accession>
<organism evidence="2 3">
    <name type="scientific">Crepidotus variabilis</name>
    <dbReference type="NCBI Taxonomy" id="179855"/>
    <lineage>
        <taxon>Eukaryota</taxon>
        <taxon>Fungi</taxon>
        <taxon>Dikarya</taxon>
        <taxon>Basidiomycota</taxon>
        <taxon>Agaricomycotina</taxon>
        <taxon>Agaricomycetes</taxon>
        <taxon>Agaricomycetidae</taxon>
        <taxon>Agaricales</taxon>
        <taxon>Agaricineae</taxon>
        <taxon>Crepidotaceae</taxon>
        <taxon>Crepidotus</taxon>
    </lineage>
</organism>
<name>A0A9P6E813_9AGAR</name>
<keyword evidence="1" id="KW-0732">Signal</keyword>
<evidence type="ECO:0000313" key="3">
    <source>
        <dbReference type="Proteomes" id="UP000807306"/>
    </source>
</evidence>
<gene>
    <name evidence="2" type="ORF">CPB83DRAFT_637994</name>
</gene>
<dbReference type="AlphaFoldDB" id="A0A9P6E813"/>